<dbReference type="PANTHER" id="PTHR10772:SF0">
    <property type="entry name" value="10 KDA HEAT SHOCK PROTEIN, MITOCHONDRIAL"/>
    <property type="match status" value="1"/>
</dbReference>
<comment type="caution">
    <text evidence="7">The sequence shown here is derived from an EMBL/GenBank/DDBJ whole genome shotgun (WGS) entry which is preliminary data.</text>
</comment>
<evidence type="ECO:0000256" key="5">
    <source>
        <dbReference type="ARBA" id="ARBA00031971"/>
    </source>
</evidence>
<dbReference type="SMART" id="SM00883">
    <property type="entry name" value="Cpn10"/>
    <property type="match status" value="1"/>
</dbReference>
<organism evidence="7 8">
    <name type="scientific">Amphibalanus amphitrite</name>
    <name type="common">Striped barnacle</name>
    <name type="synonym">Balanus amphitrite</name>
    <dbReference type="NCBI Taxonomy" id="1232801"/>
    <lineage>
        <taxon>Eukaryota</taxon>
        <taxon>Metazoa</taxon>
        <taxon>Ecdysozoa</taxon>
        <taxon>Arthropoda</taxon>
        <taxon>Crustacea</taxon>
        <taxon>Multicrustacea</taxon>
        <taxon>Cirripedia</taxon>
        <taxon>Thoracica</taxon>
        <taxon>Thoracicalcarea</taxon>
        <taxon>Balanomorpha</taxon>
        <taxon>Balanoidea</taxon>
        <taxon>Balanidae</taxon>
        <taxon>Amphibalaninae</taxon>
        <taxon>Amphibalanus</taxon>
    </lineage>
</organism>
<dbReference type="GO" id="GO:0005759">
    <property type="term" value="C:mitochondrial matrix"/>
    <property type="evidence" value="ECO:0007669"/>
    <property type="project" value="TreeGrafter"/>
</dbReference>
<evidence type="ECO:0000256" key="1">
    <source>
        <dbReference type="ARBA" id="ARBA00006975"/>
    </source>
</evidence>
<keyword evidence="3 6" id="KW-0143">Chaperone</keyword>
<dbReference type="SUPFAM" id="SSF50129">
    <property type="entry name" value="GroES-like"/>
    <property type="match status" value="1"/>
</dbReference>
<name>A0A6A4WIF1_AMPAM</name>
<gene>
    <name evidence="7" type="ORF">FJT64_021396</name>
</gene>
<dbReference type="InterPro" id="IPR020818">
    <property type="entry name" value="Chaperonin_GroES"/>
</dbReference>
<dbReference type="GO" id="GO:0046872">
    <property type="term" value="F:metal ion binding"/>
    <property type="evidence" value="ECO:0007669"/>
    <property type="project" value="TreeGrafter"/>
</dbReference>
<sequence>MSGAVKRFIPMFDRVLLQRAEAISKTKGGIMIPEKAQQKVSEATVVAVGPGFRTEEGKTVPLGVTVGDKVLLPEFGGTKVTLDDTDYVLMRDTDLLGKFTE</sequence>
<evidence type="ECO:0000256" key="6">
    <source>
        <dbReference type="RuleBase" id="RU003479"/>
    </source>
</evidence>
<dbReference type="EMBL" id="VIIS01000594">
    <property type="protein sequence ID" value="KAF0307207.1"/>
    <property type="molecule type" value="Genomic_DNA"/>
</dbReference>
<protein>
    <recommendedName>
        <fullName evidence="2">10 kDa heat shock protein, mitochondrial</fullName>
    </recommendedName>
    <alternativeName>
        <fullName evidence="4">10 kDa chaperonin</fullName>
    </alternativeName>
    <alternativeName>
        <fullName evidence="5">Chaperonin 10</fullName>
    </alternativeName>
</protein>
<evidence type="ECO:0000313" key="8">
    <source>
        <dbReference type="Proteomes" id="UP000440578"/>
    </source>
</evidence>
<dbReference type="InterPro" id="IPR037124">
    <property type="entry name" value="Chaperonin_GroES_sf"/>
</dbReference>
<keyword evidence="8" id="KW-1185">Reference proteome</keyword>
<dbReference type="GO" id="GO:0051087">
    <property type="term" value="F:protein-folding chaperone binding"/>
    <property type="evidence" value="ECO:0007669"/>
    <property type="project" value="TreeGrafter"/>
</dbReference>
<comment type="similarity">
    <text evidence="1 6">Belongs to the GroES chaperonin family.</text>
</comment>
<keyword evidence="7" id="KW-0346">Stress response</keyword>
<dbReference type="AlphaFoldDB" id="A0A6A4WIF1"/>
<dbReference type="PRINTS" id="PR00297">
    <property type="entry name" value="CHAPERONIN10"/>
</dbReference>
<accession>A0A6A4WIF1</accession>
<dbReference type="GO" id="GO:0005524">
    <property type="term" value="F:ATP binding"/>
    <property type="evidence" value="ECO:0007669"/>
    <property type="project" value="InterPro"/>
</dbReference>
<reference evidence="7 8" key="1">
    <citation type="submission" date="2019-07" db="EMBL/GenBank/DDBJ databases">
        <title>Draft genome assembly of a fouling barnacle, Amphibalanus amphitrite (Darwin, 1854): The first reference genome for Thecostraca.</title>
        <authorList>
            <person name="Kim W."/>
        </authorList>
    </citation>
    <scope>NUCLEOTIDE SEQUENCE [LARGE SCALE GENOMIC DNA]</scope>
    <source>
        <strain evidence="7">SNU_AA5</strain>
        <tissue evidence="7">Soma without cirri and trophi</tissue>
    </source>
</reference>
<dbReference type="CDD" id="cd00320">
    <property type="entry name" value="cpn10"/>
    <property type="match status" value="1"/>
</dbReference>
<evidence type="ECO:0000256" key="3">
    <source>
        <dbReference type="ARBA" id="ARBA00023186"/>
    </source>
</evidence>
<dbReference type="OrthoDB" id="184876at2759"/>
<evidence type="ECO:0000256" key="4">
    <source>
        <dbReference type="ARBA" id="ARBA00029976"/>
    </source>
</evidence>
<evidence type="ECO:0000256" key="2">
    <source>
        <dbReference type="ARBA" id="ARBA00018842"/>
    </source>
</evidence>
<dbReference type="GO" id="GO:0044183">
    <property type="term" value="F:protein folding chaperone"/>
    <property type="evidence" value="ECO:0007669"/>
    <property type="project" value="InterPro"/>
</dbReference>
<dbReference type="HAMAP" id="MF_00580">
    <property type="entry name" value="CH10"/>
    <property type="match status" value="1"/>
</dbReference>
<dbReference type="FunFam" id="2.30.33.40:FF:000002">
    <property type="entry name" value="10 kDa chaperonin, mitochondrial"/>
    <property type="match status" value="1"/>
</dbReference>
<dbReference type="GO" id="GO:0051082">
    <property type="term" value="F:unfolded protein binding"/>
    <property type="evidence" value="ECO:0007669"/>
    <property type="project" value="TreeGrafter"/>
</dbReference>
<dbReference type="Gene3D" id="2.30.33.40">
    <property type="entry name" value="GroES chaperonin"/>
    <property type="match status" value="1"/>
</dbReference>
<dbReference type="InterPro" id="IPR011032">
    <property type="entry name" value="GroES-like_sf"/>
</dbReference>
<evidence type="ECO:0000313" key="7">
    <source>
        <dbReference type="EMBL" id="KAF0307207.1"/>
    </source>
</evidence>
<dbReference type="PANTHER" id="PTHR10772">
    <property type="entry name" value="10 KDA HEAT SHOCK PROTEIN"/>
    <property type="match status" value="1"/>
</dbReference>
<proteinExistence type="inferred from homology"/>
<dbReference type="Pfam" id="PF00166">
    <property type="entry name" value="Cpn10"/>
    <property type="match status" value="1"/>
</dbReference>
<dbReference type="Proteomes" id="UP000440578">
    <property type="component" value="Unassembled WGS sequence"/>
</dbReference>